<feature type="transmembrane region" description="Helical" evidence="1">
    <location>
        <begin position="22"/>
        <end position="43"/>
    </location>
</feature>
<dbReference type="EMBL" id="CAFBIY010000202">
    <property type="protein sequence ID" value="CAB4853119.1"/>
    <property type="molecule type" value="Genomic_DNA"/>
</dbReference>
<reference evidence="2" key="1">
    <citation type="submission" date="2020-05" db="EMBL/GenBank/DDBJ databases">
        <authorList>
            <person name="Chiriac C."/>
            <person name="Salcher M."/>
            <person name="Ghai R."/>
            <person name="Kavagutti S V."/>
        </authorList>
    </citation>
    <scope>NUCLEOTIDE SEQUENCE</scope>
</reference>
<gene>
    <name evidence="2" type="ORF">UFOPK3267_02643</name>
</gene>
<protein>
    <submittedName>
        <fullName evidence="2">Unannotated protein</fullName>
    </submittedName>
</protein>
<evidence type="ECO:0000256" key="1">
    <source>
        <dbReference type="SAM" id="Phobius"/>
    </source>
</evidence>
<sequence length="88" mass="9732">MICVQRNILASKKSWLIRHIHLAGRSLAIISTSVSVVHTWHIACSMSLGRSGSSLHGMSRVALHWRATASSYNSVTFSAHTSLFLLRM</sequence>
<keyword evidence="1" id="KW-1133">Transmembrane helix</keyword>
<keyword evidence="1" id="KW-0472">Membrane</keyword>
<evidence type="ECO:0000313" key="2">
    <source>
        <dbReference type="EMBL" id="CAB4853119.1"/>
    </source>
</evidence>
<organism evidence="2">
    <name type="scientific">freshwater metagenome</name>
    <dbReference type="NCBI Taxonomy" id="449393"/>
    <lineage>
        <taxon>unclassified sequences</taxon>
        <taxon>metagenomes</taxon>
        <taxon>ecological metagenomes</taxon>
    </lineage>
</organism>
<proteinExistence type="predicted"/>
<dbReference type="AlphaFoldDB" id="A0A6J7C9V3"/>
<accession>A0A6J7C9V3</accession>
<name>A0A6J7C9V3_9ZZZZ</name>
<keyword evidence="1" id="KW-0812">Transmembrane</keyword>